<comment type="caution">
    <text evidence="2">The sequence shown here is derived from an EMBL/GenBank/DDBJ whole genome shotgun (WGS) entry which is preliminary data.</text>
</comment>
<gene>
    <name evidence="2" type="ORF">H5P30_15965</name>
</gene>
<dbReference type="Proteomes" id="UP000525652">
    <property type="component" value="Unassembled WGS sequence"/>
</dbReference>
<feature type="signal peptide" evidence="1">
    <location>
        <begin position="1"/>
        <end position="17"/>
    </location>
</feature>
<evidence type="ECO:0000313" key="3">
    <source>
        <dbReference type="Proteomes" id="UP000525652"/>
    </source>
</evidence>
<dbReference type="RefSeq" id="WP_185693910.1">
    <property type="nucleotide sequence ID" value="NZ_JACHVA010000126.1"/>
</dbReference>
<reference evidence="2 3" key="1">
    <citation type="submission" date="2020-07" db="EMBL/GenBank/DDBJ databases">
        <authorList>
            <person name="Feng X."/>
        </authorList>
    </citation>
    <scope>NUCLEOTIDE SEQUENCE [LARGE SCALE GENOMIC DNA]</scope>
    <source>
        <strain evidence="2 3">JCM14086</strain>
    </source>
</reference>
<protein>
    <recommendedName>
        <fullName evidence="4">Flagellar assembly protein T C-terminal domain-containing protein</fullName>
    </recommendedName>
</protein>
<evidence type="ECO:0000256" key="1">
    <source>
        <dbReference type="SAM" id="SignalP"/>
    </source>
</evidence>
<keyword evidence="1" id="KW-0732">Signal</keyword>
<keyword evidence="3" id="KW-1185">Reference proteome</keyword>
<evidence type="ECO:0000313" key="2">
    <source>
        <dbReference type="EMBL" id="MBC2603278.1"/>
    </source>
</evidence>
<accession>A0A7X1B0B3</accession>
<dbReference type="AlphaFoldDB" id="A0A7X1B0B3"/>
<proteinExistence type="predicted"/>
<dbReference type="EMBL" id="JACHVA010000126">
    <property type="protein sequence ID" value="MBC2603278.1"/>
    <property type="molecule type" value="Genomic_DNA"/>
</dbReference>
<evidence type="ECO:0008006" key="4">
    <source>
        <dbReference type="Google" id="ProtNLM"/>
    </source>
</evidence>
<name>A0A7X1B0B3_9BACT</name>
<organism evidence="2 3">
    <name type="scientific">Puniceicoccus vermicola</name>
    <dbReference type="NCBI Taxonomy" id="388746"/>
    <lineage>
        <taxon>Bacteria</taxon>
        <taxon>Pseudomonadati</taxon>
        <taxon>Verrucomicrobiota</taxon>
        <taxon>Opitutia</taxon>
        <taxon>Puniceicoccales</taxon>
        <taxon>Puniceicoccaceae</taxon>
        <taxon>Puniceicoccus</taxon>
    </lineage>
</organism>
<feature type="chain" id="PRO_5031004424" description="Flagellar assembly protein T C-terminal domain-containing protein" evidence="1">
    <location>
        <begin position="18"/>
        <end position="123"/>
    </location>
</feature>
<sequence length="123" mass="12860">MHLLSSIRALVALPLFAAVAVAVPADKPSRPGFVDSLEPSNRAQIARVVVGSEADLVVLSSGWLEGFRTGMACIVSEGNVRTGEILLVDVRLNHAVGLILNRPDDAGINAGNLVTIKTFSVSS</sequence>